<dbReference type="Proteomes" id="UP001196413">
    <property type="component" value="Unassembled WGS sequence"/>
</dbReference>
<reference evidence="1" key="1">
    <citation type="submission" date="2021-06" db="EMBL/GenBank/DDBJ databases">
        <title>Parelaphostrongylus tenuis whole genome reference sequence.</title>
        <authorList>
            <person name="Garwood T.J."/>
            <person name="Larsen P.A."/>
            <person name="Fountain-Jones N.M."/>
            <person name="Garbe J.R."/>
            <person name="Macchietto M.G."/>
            <person name="Kania S.A."/>
            <person name="Gerhold R.W."/>
            <person name="Richards J.E."/>
            <person name="Wolf T.M."/>
        </authorList>
    </citation>
    <scope>NUCLEOTIDE SEQUENCE</scope>
    <source>
        <strain evidence="1">MNPRO001-30</strain>
        <tissue evidence="1">Meninges</tissue>
    </source>
</reference>
<evidence type="ECO:0000313" key="2">
    <source>
        <dbReference type="Proteomes" id="UP001196413"/>
    </source>
</evidence>
<organism evidence="1 2">
    <name type="scientific">Parelaphostrongylus tenuis</name>
    <name type="common">Meningeal worm</name>
    <dbReference type="NCBI Taxonomy" id="148309"/>
    <lineage>
        <taxon>Eukaryota</taxon>
        <taxon>Metazoa</taxon>
        <taxon>Ecdysozoa</taxon>
        <taxon>Nematoda</taxon>
        <taxon>Chromadorea</taxon>
        <taxon>Rhabditida</taxon>
        <taxon>Rhabditina</taxon>
        <taxon>Rhabditomorpha</taxon>
        <taxon>Strongyloidea</taxon>
        <taxon>Metastrongylidae</taxon>
        <taxon>Parelaphostrongylus</taxon>
    </lineage>
</organism>
<proteinExistence type="predicted"/>
<feature type="non-terminal residue" evidence="1">
    <location>
        <position position="75"/>
    </location>
</feature>
<sequence>TSAFLPPDDAYVPHEGVENLQRLRGKNFFTDFKVKAHLEYLQDHNSPQPTPWHNLEVTLPRRGRCVGFYRKVILR</sequence>
<dbReference type="EMBL" id="JAHQIW010006034">
    <property type="protein sequence ID" value="KAJ1367886.1"/>
    <property type="molecule type" value="Genomic_DNA"/>
</dbReference>
<evidence type="ECO:0000313" key="1">
    <source>
        <dbReference type="EMBL" id="KAJ1367886.1"/>
    </source>
</evidence>
<dbReference type="AlphaFoldDB" id="A0AAD5R1V6"/>
<name>A0AAD5R1V6_PARTN</name>
<feature type="non-terminal residue" evidence="1">
    <location>
        <position position="1"/>
    </location>
</feature>
<gene>
    <name evidence="1" type="ORF">KIN20_028907</name>
</gene>
<comment type="caution">
    <text evidence="1">The sequence shown here is derived from an EMBL/GenBank/DDBJ whole genome shotgun (WGS) entry which is preliminary data.</text>
</comment>
<keyword evidence="2" id="KW-1185">Reference proteome</keyword>
<protein>
    <submittedName>
        <fullName evidence="1">Uncharacterized protein</fullName>
    </submittedName>
</protein>
<accession>A0AAD5R1V6</accession>